<protein>
    <submittedName>
        <fullName evidence="7">YjbE family putative metal transport protein</fullName>
    </submittedName>
</protein>
<evidence type="ECO:0000256" key="3">
    <source>
        <dbReference type="ARBA" id="ARBA00022692"/>
    </source>
</evidence>
<comment type="similarity">
    <text evidence="2">Belongs to the TerC family.</text>
</comment>
<evidence type="ECO:0000256" key="5">
    <source>
        <dbReference type="ARBA" id="ARBA00023136"/>
    </source>
</evidence>
<accession>A0A6I2UWZ3</accession>
<reference evidence="7 8" key="1">
    <citation type="submission" date="2019-08" db="EMBL/GenBank/DDBJ databases">
        <title>In-depth cultivation of the pig gut microbiome towards novel bacterial diversity and tailored functional studies.</title>
        <authorList>
            <person name="Wylensek D."/>
            <person name="Hitch T.C.A."/>
            <person name="Clavel T."/>
        </authorList>
    </citation>
    <scope>NUCLEOTIDE SEQUENCE [LARGE SCALE GENOMIC DNA]</scope>
    <source>
        <strain evidence="8">WCA-380-WT-3B3</strain>
    </source>
</reference>
<gene>
    <name evidence="7" type="ORF">FYJ78_05200</name>
</gene>
<feature type="transmembrane region" description="Helical" evidence="6">
    <location>
        <begin position="43"/>
        <end position="62"/>
    </location>
</feature>
<dbReference type="EMBL" id="VUNL01000004">
    <property type="protein sequence ID" value="MSV24594.1"/>
    <property type="molecule type" value="Genomic_DNA"/>
</dbReference>
<evidence type="ECO:0000313" key="7">
    <source>
        <dbReference type="EMBL" id="MSV24594.1"/>
    </source>
</evidence>
<feature type="transmembrane region" description="Helical" evidence="6">
    <location>
        <begin position="168"/>
        <end position="186"/>
    </location>
</feature>
<dbReference type="InterPro" id="IPR022301">
    <property type="entry name" value="Integral_membrane_YjbE"/>
</dbReference>
<dbReference type="PANTHER" id="PTHR30238">
    <property type="entry name" value="MEMBRANE BOUND PREDICTED REDOX MODULATOR"/>
    <property type="match status" value="1"/>
</dbReference>
<dbReference type="InterPro" id="IPR005496">
    <property type="entry name" value="Integral_membrane_TerC"/>
</dbReference>
<feature type="transmembrane region" description="Helical" evidence="6">
    <location>
        <begin position="6"/>
        <end position="31"/>
    </location>
</feature>
<evidence type="ECO:0000313" key="8">
    <source>
        <dbReference type="Proteomes" id="UP000430222"/>
    </source>
</evidence>
<keyword evidence="4 6" id="KW-1133">Transmembrane helix</keyword>
<comment type="subcellular location">
    <subcellularLocation>
        <location evidence="1">Membrane</location>
        <topology evidence="1">Multi-pass membrane protein</topology>
    </subcellularLocation>
</comment>
<feature type="transmembrane region" description="Helical" evidence="6">
    <location>
        <begin position="138"/>
        <end position="161"/>
    </location>
</feature>
<keyword evidence="5 6" id="KW-0472">Membrane</keyword>
<evidence type="ECO:0000256" key="1">
    <source>
        <dbReference type="ARBA" id="ARBA00004141"/>
    </source>
</evidence>
<keyword evidence="3 6" id="KW-0812">Transmembrane</keyword>
<feature type="transmembrane region" description="Helical" evidence="6">
    <location>
        <begin position="192"/>
        <end position="215"/>
    </location>
</feature>
<evidence type="ECO:0000256" key="2">
    <source>
        <dbReference type="ARBA" id="ARBA00007511"/>
    </source>
</evidence>
<evidence type="ECO:0000256" key="4">
    <source>
        <dbReference type="ARBA" id="ARBA00022989"/>
    </source>
</evidence>
<feature type="transmembrane region" description="Helical" evidence="6">
    <location>
        <begin position="99"/>
        <end position="118"/>
    </location>
</feature>
<sequence>MFSPEWLASLSGILLLDLLLSGDNAILIALACKNLPAHNRRKAIVVGGLGAVLIRITCTLFATGMLAAPYIEAIGGAALLYIAVRLVTEQQGGAQDETAAPVTFGAAVRTILIADFIMSIDNILSLAGLANTVPEGKWSLIICGLLISIPIVLFGAQVFLMIMLKIPALVYVGAAILGWTSAELMVSDKAVGAFLLPYETGLKILFVLAVLLIGWRINRQREAHR</sequence>
<dbReference type="Proteomes" id="UP000430222">
    <property type="component" value="Unassembled WGS sequence"/>
</dbReference>
<dbReference type="AlphaFoldDB" id="A0A6I2UWZ3"/>
<dbReference type="GO" id="GO:0016020">
    <property type="term" value="C:membrane"/>
    <property type="evidence" value="ECO:0007669"/>
    <property type="project" value="UniProtKB-SubCell"/>
</dbReference>
<dbReference type="PANTHER" id="PTHR30238:SF4">
    <property type="entry name" value="SLL1022 PROTEIN"/>
    <property type="match status" value="1"/>
</dbReference>
<organism evidence="7 8">
    <name type="scientific">Selenomonas montiformis</name>
    <dbReference type="NCBI Taxonomy" id="2652285"/>
    <lineage>
        <taxon>Bacteria</taxon>
        <taxon>Bacillati</taxon>
        <taxon>Bacillota</taxon>
        <taxon>Negativicutes</taxon>
        <taxon>Selenomonadales</taxon>
        <taxon>Selenomonadaceae</taxon>
        <taxon>Selenomonas</taxon>
    </lineage>
</organism>
<dbReference type="NCBIfam" id="TIGR03717">
    <property type="entry name" value="R_switched_YjbE"/>
    <property type="match status" value="1"/>
</dbReference>
<keyword evidence="8" id="KW-1185">Reference proteome</keyword>
<comment type="caution">
    <text evidence="7">The sequence shown here is derived from an EMBL/GenBank/DDBJ whole genome shotgun (WGS) entry which is preliminary data.</text>
</comment>
<feature type="transmembrane region" description="Helical" evidence="6">
    <location>
        <begin position="68"/>
        <end position="87"/>
    </location>
</feature>
<name>A0A6I2UWZ3_9FIRM</name>
<evidence type="ECO:0000256" key="6">
    <source>
        <dbReference type="SAM" id="Phobius"/>
    </source>
</evidence>
<dbReference type="Pfam" id="PF03741">
    <property type="entry name" value="TerC"/>
    <property type="match status" value="1"/>
</dbReference>
<proteinExistence type="inferred from homology"/>